<dbReference type="InterPro" id="IPR012795">
    <property type="entry name" value="tRNA_Ile_lys_synt_N"/>
</dbReference>
<dbReference type="SMART" id="SM00977">
    <property type="entry name" value="TilS_C"/>
    <property type="match status" value="1"/>
</dbReference>
<evidence type="ECO:0000313" key="10">
    <source>
        <dbReference type="EMBL" id="RRJ85093.1"/>
    </source>
</evidence>
<feature type="domain" description="Lysidine-tRNA(Ile) synthetase C-terminal" evidence="9">
    <location>
        <begin position="377"/>
        <end position="453"/>
    </location>
</feature>
<dbReference type="SUPFAM" id="SSF56037">
    <property type="entry name" value="PheT/TilS domain"/>
    <property type="match status" value="1"/>
</dbReference>
<dbReference type="GO" id="GO:0005524">
    <property type="term" value="F:ATP binding"/>
    <property type="evidence" value="ECO:0007669"/>
    <property type="project" value="UniProtKB-UniRule"/>
</dbReference>
<evidence type="ECO:0000256" key="8">
    <source>
        <dbReference type="HAMAP-Rule" id="MF_01161"/>
    </source>
</evidence>
<dbReference type="PANTHER" id="PTHR43033">
    <property type="entry name" value="TRNA(ILE)-LYSIDINE SYNTHASE-RELATED"/>
    <property type="match status" value="1"/>
</dbReference>
<organism evidence="10 11">
    <name type="scientific">Aestuariirhabdus litorea</name>
    <dbReference type="NCBI Taxonomy" id="2528527"/>
    <lineage>
        <taxon>Bacteria</taxon>
        <taxon>Pseudomonadati</taxon>
        <taxon>Pseudomonadota</taxon>
        <taxon>Gammaproteobacteria</taxon>
        <taxon>Oceanospirillales</taxon>
        <taxon>Aestuariirhabdaceae</taxon>
        <taxon>Aestuariirhabdus</taxon>
    </lineage>
</organism>
<gene>
    <name evidence="8 10" type="primary">tilS</name>
    <name evidence="10" type="ORF">D0544_08510</name>
</gene>
<evidence type="ECO:0000259" key="9">
    <source>
        <dbReference type="SMART" id="SM00977"/>
    </source>
</evidence>
<evidence type="ECO:0000256" key="7">
    <source>
        <dbReference type="ARBA" id="ARBA00048539"/>
    </source>
</evidence>
<dbReference type="SUPFAM" id="SSF52402">
    <property type="entry name" value="Adenine nucleotide alpha hydrolases-like"/>
    <property type="match status" value="1"/>
</dbReference>
<keyword evidence="6 8" id="KW-0067">ATP-binding</keyword>
<reference evidence="10 11" key="2">
    <citation type="submission" date="2018-12" db="EMBL/GenBank/DDBJ databases">
        <title>Simiduia agarivorans gen. nov., sp. nov., a marine, agarolytic bacterium isolated from shallow coastal water from Keelung, Taiwan.</title>
        <authorList>
            <person name="Shieh W.Y."/>
        </authorList>
    </citation>
    <scope>NUCLEOTIDE SEQUENCE [LARGE SCALE GENOMIC DNA]</scope>
    <source>
        <strain evidence="10 11">GTF-13</strain>
    </source>
</reference>
<keyword evidence="11" id="KW-1185">Reference proteome</keyword>
<comment type="similarity">
    <text evidence="8">Belongs to the tRNA(Ile)-lysidine synthase family.</text>
</comment>
<protein>
    <recommendedName>
        <fullName evidence="8">tRNA(Ile)-lysidine synthase</fullName>
        <ecNumber evidence="8">6.3.4.19</ecNumber>
    </recommendedName>
    <alternativeName>
        <fullName evidence="8">tRNA(Ile)-2-lysyl-cytidine synthase</fullName>
    </alternativeName>
    <alternativeName>
        <fullName evidence="8">tRNA(Ile)-lysidine synthetase</fullName>
    </alternativeName>
</protein>
<evidence type="ECO:0000256" key="1">
    <source>
        <dbReference type="ARBA" id="ARBA00004496"/>
    </source>
</evidence>
<keyword evidence="5 8" id="KW-0547">Nucleotide-binding</keyword>
<sequence>MTTTDLQRDFGPDSLKPQLAPLRDRRWVVALSGGLDSVVLLDLVRRLHDQGFVARLEALHINHGLSPHADQWQQHCQTLCERWRIPLQSVAVSLDREGANLEEQAREARYRVMAERCGAGDGFLFAHHQQDQEETLLYRLLRGGGVRGLAAIPRSRPLGAGLLLRPLLDYPRAQLLDYGRARGLQWVEDESNESLRFDRNYLRHRVLPPLRERWPDLGLRLSRQAQRMADDSALLDELALEDLESCAAVDTPTGPGLSADNRLYWPPVASRSRLRQRNLLRFWLRRLGVPVPGETITEQLLRLASSRVDANPCVRWLGWEVRRYRGTLVVLRTRERPGEGGDLSLQAGEWPLANNGVLRVRRSSASGNPLSACLGSLRVAYRLEGEEAGSIRLAGRKGSKPFKKLMQEQGVPPWLRERWPLLMKGDALVALPSIGVVEGYTAASGEEGVELEWVPPKWDGVD</sequence>
<dbReference type="CDD" id="cd01992">
    <property type="entry name" value="TilS_N"/>
    <property type="match status" value="1"/>
</dbReference>
<dbReference type="GO" id="GO:0005737">
    <property type="term" value="C:cytoplasm"/>
    <property type="evidence" value="ECO:0007669"/>
    <property type="project" value="UniProtKB-SubCell"/>
</dbReference>
<dbReference type="InterPro" id="IPR012094">
    <property type="entry name" value="tRNA_Ile_lys_synt"/>
</dbReference>
<evidence type="ECO:0000256" key="6">
    <source>
        <dbReference type="ARBA" id="ARBA00022840"/>
    </source>
</evidence>
<comment type="subcellular location">
    <subcellularLocation>
        <location evidence="1 8">Cytoplasm</location>
    </subcellularLocation>
</comment>
<keyword evidence="4 8" id="KW-0819">tRNA processing</keyword>
<comment type="domain">
    <text evidence="8">The N-terminal region contains the highly conserved SGGXDS motif, predicted to be a P-loop motif involved in ATP binding.</text>
</comment>
<evidence type="ECO:0000256" key="3">
    <source>
        <dbReference type="ARBA" id="ARBA00022598"/>
    </source>
</evidence>
<dbReference type="Gene3D" id="3.40.50.620">
    <property type="entry name" value="HUPs"/>
    <property type="match status" value="1"/>
</dbReference>
<accession>A0A3P3VWJ5</accession>
<dbReference type="GO" id="GO:0032267">
    <property type="term" value="F:tRNA(Ile)-lysidine synthase activity"/>
    <property type="evidence" value="ECO:0007669"/>
    <property type="project" value="UniProtKB-EC"/>
</dbReference>
<evidence type="ECO:0000256" key="4">
    <source>
        <dbReference type="ARBA" id="ARBA00022694"/>
    </source>
</evidence>
<dbReference type="HAMAP" id="MF_01161">
    <property type="entry name" value="tRNA_Ile_lys_synt"/>
    <property type="match status" value="1"/>
</dbReference>
<proteinExistence type="inferred from homology"/>
<dbReference type="NCBIfam" id="TIGR02433">
    <property type="entry name" value="lysidine_TilS_C"/>
    <property type="match status" value="1"/>
</dbReference>
<dbReference type="AlphaFoldDB" id="A0A3P3VWJ5"/>
<dbReference type="InterPro" id="IPR015262">
    <property type="entry name" value="tRNA_Ile_lys_synt_subst-bd"/>
</dbReference>
<dbReference type="NCBIfam" id="TIGR02432">
    <property type="entry name" value="lysidine_TilS_N"/>
    <property type="match status" value="1"/>
</dbReference>
<dbReference type="Pfam" id="PF11734">
    <property type="entry name" value="TilS_C"/>
    <property type="match status" value="1"/>
</dbReference>
<dbReference type="Proteomes" id="UP000280792">
    <property type="component" value="Unassembled WGS sequence"/>
</dbReference>
<dbReference type="SUPFAM" id="SSF82829">
    <property type="entry name" value="MesJ substrate recognition domain-like"/>
    <property type="match status" value="1"/>
</dbReference>
<name>A0A3P3VWJ5_9GAMM</name>
<feature type="binding site" evidence="8">
    <location>
        <begin position="32"/>
        <end position="37"/>
    </location>
    <ligand>
        <name>ATP</name>
        <dbReference type="ChEBI" id="CHEBI:30616"/>
    </ligand>
</feature>
<dbReference type="InterPro" id="IPR011063">
    <property type="entry name" value="TilS/TtcA_N"/>
</dbReference>
<dbReference type="PANTHER" id="PTHR43033:SF1">
    <property type="entry name" value="TRNA(ILE)-LYSIDINE SYNTHASE-RELATED"/>
    <property type="match status" value="1"/>
</dbReference>
<keyword evidence="2 8" id="KW-0963">Cytoplasm</keyword>
<comment type="catalytic activity">
    <reaction evidence="7 8">
        <text>cytidine(34) in tRNA(Ile2) + L-lysine + ATP = lysidine(34) in tRNA(Ile2) + AMP + diphosphate + H(+)</text>
        <dbReference type="Rhea" id="RHEA:43744"/>
        <dbReference type="Rhea" id="RHEA-COMP:10625"/>
        <dbReference type="Rhea" id="RHEA-COMP:10670"/>
        <dbReference type="ChEBI" id="CHEBI:15378"/>
        <dbReference type="ChEBI" id="CHEBI:30616"/>
        <dbReference type="ChEBI" id="CHEBI:32551"/>
        <dbReference type="ChEBI" id="CHEBI:33019"/>
        <dbReference type="ChEBI" id="CHEBI:82748"/>
        <dbReference type="ChEBI" id="CHEBI:83665"/>
        <dbReference type="ChEBI" id="CHEBI:456215"/>
        <dbReference type="EC" id="6.3.4.19"/>
    </reaction>
</comment>
<reference evidence="10 11" key="1">
    <citation type="submission" date="2018-08" db="EMBL/GenBank/DDBJ databases">
        <authorList>
            <person name="Khan S.A."/>
        </authorList>
    </citation>
    <scope>NUCLEOTIDE SEQUENCE [LARGE SCALE GENOMIC DNA]</scope>
    <source>
        <strain evidence="10 11">GTF-13</strain>
    </source>
</reference>
<evidence type="ECO:0000256" key="2">
    <source>
        <dbReference type="ARBA" id="ARBA00022490"/>
    </source>
</evidence>
<dbReference type="Pfam" id="PF01171">
    <property type="entry name" value="ATP_bind_3"/>
    <property type="match status" value="1"/>
</dbReference>
<comment type="function">
    <text evidence="8">Ligates lysine onto the cytidine present at position 34 of the AUA codon-specific tRNA(Ile) that contains the anticodon CAU, in an ATP-dependent manner. Cytidine is converted to lysidine, thus changing the amino acid specificity of the tRNA from methionine to isoleucine.</text>
</comment>
<evidence type="ECO:0000313" key="11">
    <source>
        <dbReference type="Proteomes" id="UP000280792"/>
    </source>
</evidence>
<dbReference type="RefSeq" id="WP_125015523.1">
    <property type="nucleotide sequence ID" value="NZ_QWEZ01000001.1"/>
</dbReference>
<dbReference type="EC" id="6.3.4.19" evidence="8"/>
<dbReference type="InterPro" id="IPR014729">
    <property type="entry name" value="Rossmann-like_a/b/a_fold"/>
</dbReference>
<dbReference type="Pfam" id="PF09179">
    <property type="entry name" value="TilS"/>
    <property type="match status" value="1"/>
</dbReference>
<dbReference type="InterPro" id="IPR012796">
    <property type="entry name" value="Lysidine-tRNA-synth_C"/>
</dbReference>
<comment type="caution">
    <text evidence="10">The sequence shown here is derived from an EMBL/GenBank/DDBJ whole genome shotgun (WGS) entry which is preliminary data.</text>
</comment>
<dbReference type="EMBL" id="QWEZ01000001">
    <property type="protein sequence ID" value="RRJ85093.1"/>
    <property type="molecule type" value="Genomic_DNA"/>
</dbReference>
<dbReference type="GO" id="GO:0006400">
    <property type="term" value="P:tRNA modification"/>
    <property type="evidence" value="ECO:0007669"/>
    <property type="project" value="UniProtKB-UniRule"/>
</dbReference>
<dbReference type="Gene3D" id="1.20.59.20">
    <property type="match status" value="1"/>
</dbReference>
<keyword evidence="3 8" id="KW-0436">Ligase</keyword>
<evidence type="ECO:0000256" key="5">
    <source>
        <dbReference type="ARBA" id="ARBA00022741"/>
    </source>
</evidence>